<reference evidence="6" key="3">
    <citation type="submission" date="2020-09" db="EMBL/GenBank/DDBJ databases">
        <authorList>
            <person name="Sun Q."/>
            <person name="Zhou Y."/>
        </authorList>
    </citation>
    <scope>NUCLEOTIDE SEQUENCE</scope>
    <source>
        <strain evidence="6">CGMCC 4.7206</strain>
    </source>
</reference>
<keyword evidence="3" id="KW-0963">Cytoplasm</keyword>
<reference evidence="5 8" key="2">
    <citation type="journal article" date="2019" name="Int. J. Syst. Evol. Microbiol.">
        <title>The Global Catalogue of Microorganisms (GCM) 10K type strain sequencing project: providing services to taxonomists for standard genome sequencing and annotation.</title>
        <authorList>
            <consortium name="The Broad Institute Genomics Platform"/>
            <consortium name="The Broad Institute Genome Sequencing Center for Infectious Disease"/>
            <person name="Wu L."/>
            <person name="Ma J."/>
        </authorList>
    </citation>
    <scope>NUCLEOTIDE SEQUENCE [LARGE SCALE GENOMIC DNA]</scope>
    <source>
        <strain evidence="5 8">JCM 10664</strain>
    </source>
</reference>
<accession>A0A917JVP0</accession>
<gene>
    <name evidence="5" type="ORF">GCM10009545_42810</name>
    <name evidence="6" type="ORF">GCM10011581_24910</name>
</gene>
<comment type="subcellular location">
    <subcellularLocation>
        <location evidence="1">Cytoplasm</location>
    </subcellularLocation>
</comment>
<reference evidence="6 7" key="1">
    <citation type="journal article" date="2014" name="Int. J. Syst. Evol. Microbiol.">
        <title>Complete genome sequence of Corynebacterium casei LMG S-19264T (=DSM 44701T), isolated from a smear-ripened cheese.</title>
        <authorList>
            <consortium name="US DOE Joint Genome Institute (JGI-PGF)"/>
            <person name="Walter F."/>
            <person name="Albersmeier A."/>
            <person name="Kalinowski J."/>
            <person name="Ruckert C."/>
        </authorList>
    </citation>
    <scope>NUCLEOTIDE SEQUENCE [LARGE SCALE GENOMIC DNA]</scope>
    <source>
        <strain evidence="6 7">CGMCC 4.7206</strain>
    </source>
</reference>
<protein>
    <recommendedName>
        <fullName evidence="9">ESAT-6 protein secretion system EspG family protein</fullName>
    </recommendedName>
</protein>
<evidence type="ECO:0000256" key="3">
    <source>
        <dbReference type="ARBA" id="ARBA00022490"/>
    </source>
</evidence>
<evidence type="ECO:0000256" key="1">
    <source>
        <dbReference type="ARBA" id="ARBA00004496"/>
    </source>
</evidence>
<dbReference type="InterPro" id="IPR025734">
    <property type="entry name" value="EspG"/>
</dbReference>
<evidence type="ECO:0000256" key="4">
    <source>
        <dbReference type="ARBA" id="ARBA00023186"/>
    </source>
</evidence>
<proteinExistence type="inferred from homology"/>
<dbReference type="Proteomes" id="UP001500220">
    <property type="component" value="Unassembled WGS sequence"/>
</dbReference>
<comment type="caution">
    <text evidence="6">The sequence shown here is derived from an EMBL/GenBank/DDBJ whole genome shotgun (WGS) entry which is preliminary data.</text>
</comment>
<evidence type="ECO:0000256" key="2">
    <source>
        <dbReference type="ARBA" id="ARBA00006411"/>
    </source>
</evidence>
<dbReference type="EMBL" id="BMMT01000007">
    <property type="protein sequence ID" value="GGI86822.1"/>
    <property type="molecule type" value="Genomic_DNA"/>
</dbReference>
<name>A0A917JVP0_9PSEU</name>
<dbReference type="EMBL" id="BAAAHC010000019">
    <property type="protein sequence ID" value="GAA0535623.1"/>
    <property type="molecule type" value="Genomic_DNA"/>
</dbReference>
<dbReference type="RefSeq" id="WP_188987482.1">
    <property type="nucleotide sequence ID" value="NZ_BAAAHC010000019.1"/>
</dbReference>
<evidence type="ECO:0000313" key="8">
    <source>
        <dbReference type="Proteomes" id="UP001500220"/>
    </source>
</evidence>
<comment type="similarity">
    <text evidence="2">Belongs to the EspG family.</text>
</comment>
<organism evidence="6 7">
    <name type="scientific">Saccharopolyspora thermophila</name>
    <dbReference type="NCBI Taxonomy" id="89367"/>
    <lineage>
        <taxon>Bacteria</taxon>
        <taxon>Bacillati</taxon>
        <taxon>Actinomycetota</taxon>
        <taxon>Actinomycetes</taxon>
        <taxon>Pseudonocardiales</taxon>
        <taxon>Pseudonocardiaceae</taxon>
        <taxon>Saccharopolyspora</taxon>
    </lineage>
</organism>
<dbReference type="Pfam" id="PF14011">
    <property type="entry name" value="ESX-1_EspG"/>
    <property type="match status" value="1"/>
</dbReference>
<evidence type="ECO:0000313" key="6">
    <source>
        <dbReference type="EMBL" id="GGI86822.1"/>
    </source>
</evidence>
<evidence type="ECO:0000313" key="7">
    <source>
        <dbReference type="Proteomes" id="UP000597989"/>
    </source>
</evidence>
<dbReference type="Proteomes" id="UP000597989">
    <property type="component" value="Unassembled WGS sequence"/>
</dbReference>
<dbReference type="AlphaFoldDB" id="A0A917JVP0"/>
<keyword evidence="4" id="KW-0143">Chaperone</keyword>
<evidence type="ECO:0000313" key="5">
    <source>
        <dbReference type="EMBL" id="GAA0535623.1"/>
    </source>
</evidence>
<keyword evidence="8" id="KW-1185">Reference proteome</keyword>
<evidence type="ECO:0008006" key="9">
    <source>
        <dbReference type="Google" id="ProtNLM"/>
    </source>
</evidence>
<sequence length="276" mass="29656">MTAATAPTGRSILFGQVELDLIAAHAGVPFPFPLQIPSFGRIDGEREVLMAAAGRTLQLRGLADEDGPAGAAAELVTALREHRGTVDLVVVDGDGATGVVAVVYRSWALICQQRLDGDPATPVRIRRVAAKDLTDPLLAEVPELAAARSMPIALPERALTDAVRLIGEIDDDAEKQRFLRDLVHRRGGDPAALDRLAALLPTLSGRGQLGATRRVGGRSVRVGRELSWLDGPQGRVRVDRSDRGWVSVNPLRGADFRFALEELASLAREPRRPGDR</sequence>
<reference evidence="5" key="4">
    <citation type="submission" date="2023-12" db="EMBL/GenBank/DDBJ databases">
        <authorList>
            <person name="Sun Q."/>
            <person name="Inoue M."/>
        </authorList>
    </citation>
    <scope>NUCLEOTIDE SEQUENCE</scope>
    <source>
        <strain evidence="5">JCM 10664</strain>
    </source>
</reference>